<dbReference type="PANTHER" id="PTHR10728">
    <property type="entry name" value="CYTOSOLIC PHOSPHOLIPASE A2"/>
    <property type="match status" value="1"/>
</dbReference>
<dbReference type="Proteomes" id="UP001201985">
    <property type="component" value="Unassembled WGS sequence"/>
</dbReference>
<feature type="transmembrane region" description="Helical" evidence="2">
    <location>
        <begin position="604"/>
        <end position="621"/>
    </location>
</feature>
<feature type="transmembrane region" description="Helical" evidence="2">
    <location>
        <begin position="347"/>
        <end position="368"/>
    </location>
</feature>
<gene>
    <name evidence="4" type="ORF">MON41_18940</name>
</gene>
<keyword evidence="5" id="KW-1185">Reference proteome</keyword>
<keyword evidence="2" id="KW-0812">Transmembrane</keyword>
<evidence type="ECO:0000259" key="3">
    <source>
        <dbReference type="Pfam" id="PF01734"/>
    </source>
</evidence>
<dbReference type="Pfam" id="PF01734">
    <property type="entry name" value="Patatin"/>
    <property type="match status" value="1"/>
</dbReference>
<sequence length="1004" mass="110205">MTALTTGQVLAAEFAAIHGPPATAPATEQDYREAVHALPGTGQAALCLSGGGIRSAAFSLGILQGLARHKLLSQFHYLSTVSGGGYIGGWLTAWAYRAKESGKTFDDVETELSAEKAAPPPLRELRRLQTFITPRTGIGSADSWAAIAHVLRNLLLNWLVFLPLLAALLLVPRIFEAWLLYWSQLRPAGWYPNLPGSFFHALWNLILPSDRLKQQGCSFPCFSAFGNGFDIRPWRGVIALGLVFWARAVARRRGWLMNGGHFRRKLLVPLAFAIAVLLLFGPLHFWLDLVAAIFVCIGVVHAMANRGSDTLDSIDDAGFQRRVLAPILLGAVLLLSSIGFWTVNDSAAPGLVVFSQWTILCGITFAAIRRIAESYITRVVPPSKKRRHMWLEMLAQGVAGMLVGALIWLGLRLRHGAVDGKSSDFADIVVFGLPWMLLCFLAGQILLAGLTSRLFENTGDRNREWLARASGWYLLVALAWLAFAATAIYGHDVMKAASAELTALTAGTGVLGLLGGASPLSKAIQAATGQERFSATTLTTLFSIIFGLCLLIWISHGTAVLLYAVTEAMPALGSWASGVRPVWLIDGLLELDPESHRQQAQWRFAWVLAAVILLYGLSWMFSRFINVNYFSLNGLYRNRLVRAFLGSSNIGGVAKHKPSRNPFDGFSPTDNPPMHEVWQGTKPNGSKRTCPFPVINTTLNLAATDNTAWQERKAAAFVHTPLHSGSSLVGYRPAREYADGLTLGTCMSISGAAANPNWGYHSSPITSFLMTLFNIRLGVWLGNPNSERHWRSDDPNDGISYFMREALGRTTDKSDYVNLSDGGHFENLGLYEMVRRRCRTIVVVDAGQDEAYAFADLGNAVRKIAIDLDVEIELTRIDMPKGDADPTAPGTFCAVGEIIYRERRGQYAAGTDRPGTLIYIKPGLHKPLPADVRSYAAANAKFPHDPTPNQWFTESQFESYRALGSHVVRMITRGRADEHTPLRLLTFVRKARLYVGRAQPRKAQ</sequence>
<dbReference type="EMBL" id="JALBUU010000052">
    <property type="protein sequence ID" value="MCI0755749.1"/>
    <property type="molecule type" value="Genomic_DNA"/>
</dbReference>
<comment type="caution">
    <text evidence="4">The sequence shown here is derived from an EMBL/GenBank/DDBJ whole genome shotgun (WGS) entry which is preliminary data.</text>
</comment>
<organism evidence="4 5">
    <name type="scientific">Teichococcus vastitatis</name>
    <dbReference type="NCBI Taxonomy" id="2307076"/>
    <lineage>
        <taxon>Bacteria</taxon>
        <taxon>Pseudomonadati</taxon>
        <taxon>Pseudomonadota</taxon>
        <taxon>Alphaproteobacteria</taxon>
        <taxon>Acetobacterales</taxon>
        <taxon>Roseomonadaceae</taxon>
        <taxon>Roseomonas</taxon>
    </lineage>
</organism>
<feature type="domain" description="PNPLA" evidence="3">
    <location>
        <begin position="46"/>
        <end position="130"/>
    </location>
</feature>
<accession>A0ABS9W8W0</accession>
<dbReference type="Gene3D" id="3.40.1090.10">
    <property type="entry name" value="Cytosolic phospholipase A2 catalytic domain"/>
    <property type="match status" value="2"/>
</dbReference>
<feature type="transmembrane region" description="Helical" evidence="2">
    <location>
        <begin position="262"/>
        <end position="280"/>
    </location>
</feature>
<feature type="transmembrane region" description="Helical" evidence="2">
    <location>
        <begin position="428"/>
        <end position="450"/>
    </location>
</feature>
<dbReference type="SUPFAM" id="SSF52151">
    <property type="entry name" value="FabD/lysophospholipase-like"/>
    <property type="match status" value="1"/>
</dbReference>
<evidence type="ECO:0000313" key="4">
    <source>
        <dbReference type="EMBL" id="MCI0755749.1"/>
    </source>
</evidence>
<dbReference type="InterPro" id="IPR016035">
    <property type="entry name" value="Acyl_Trfase/lysoPLipase"/>
</dbReference>
<protein>
    <submittedName>
        <fullName evidence="4">Patatin-like phospholipase family protein</fullName>
    </submittedName>
</protein>
<reference evidence="4 5" key="1">
    <citation type="submission" date="2022-03" db="EMBL/GenBank/DDBJ databases">
        <title>Complete genome analysis of Roseomonas KG 17.1 : a prolific producer of plant growth promoters.</title>
        <authorList>
            <person name="Saadouli I."/>
            <person name="Najjari A."/>
            <person name="Mosbah A."/>
            <person name="Ouzari H.I."/>
        </authorList>
    </citation>
    <scope>NUCLEOTIDE SEQUENCE [LARGE SCALE GENOMIC DNA]</scope>
    <source>
        <strain evidence="4 5">KG17-1</strain>
    </source>
</reference>
<keyword evidence="2" id="KW-1133">Transmembrane helix</keyword>
<feature type="transmembrane region" description="Helical" evidence="2">
    <location>
        <begin position="154"/>
        <end position="175"/>
    </location>
</feature>
<proteinExistence type="predicted"/>
<dbReference type="InterPro" id="IPR002641">
    <property type="entry name" value="PNPLA_dom"/>
</dbReference>
<feature type="transmembrane region" description="Helical" evidence="2">
    <location>
        <begin position="533"/>
        <end position="554"/>
    </location>
</feature>
<evidence type="ECO:0000256" key="1">
    <source>
        <dbReference type="ARBA" id="ARBA00023098"/>
    </source>
</evidence>
<dbReference type="PANTHER" id="PTHR10728:SF40">
    <property type="entry name" value="PATATIN FAMILY PROTEIN"/>
    <property type="match status" value="1"/>
</dbReference>
<keyword evidence="2" id="KW-0472">Membrane</keyword>
<feature type="transmembrane region" description="Helical" evidence="2">
    <location>
        <begin position="389"/>
        <end position="408"/>
    </location>
</feature>
<feature type="transmembrane region" description="Helical" evidence="2">
    <location>
        <begin position="471"/>
        <end position="489"/>
    </location>
</feature>
<feature type="transmembrane region" description="Helical" evidence="2">
    <location>
        <begin position="233"/>
        <end position="250"/>
    </location>
</feature>
<feature type="transmembrane region" description="Helical" evidence="2">
    <location>
        <begin position="323"/>
        <end position="341"/>
    </location>
</feature>
<dbReference type="RefSeq" id="WP_241793604.1">
    <property type="nucleotide sequence ID" value="NZ_JALBUU010000052.1"/>
</dbReference>
<evidence type="ECO:0000313" key="5">
    <source>
        <dbReference type="Proteomes" id="UP001201985"/>
    </source>
</evidence>
<keyword evidence="1" id="KW-0443">Lipid metabolism</keyword>
<feature type="transmembrane region" description="Helical" evidence="2">
    <location>
        <begin position="501"/>
        <end position="521"/>
    </location>
</feature>
<evidence type="ECO:0000256" key="2">
    <source>
        <dbReference type="SAM" id="Phobius"/>
    </source>
</evidence>
<name>A0ABS9W8W0_9PROT</name>
<feature type="transmembrane region" description="Helical" evidence="2">
    <location>
        <begin position="286"/>
        <end position="303"/>
    </location>
</feature>